<gene>
    <name evidence="3" type="ORF">BFJ72_g10205</name>
</gene>
<feature type="region of interest" description="Disordered" evidence="1">
    <location>
        <begin position="64"/>
        <end position="83"/>
    </location>
</feature>
<evidence type="ECO:0000313" key="3">
    <source>
        <dbReference type="EMBL" id="RKL33189.1"/>
    </source>
</evidence>
<evidence type="ECO:0000259" key="2">
    <source>
        <dbReference type="Pfam" id="PF06985"/>
    </source>
</evidence>
<feature type="domain" description="Heterokaryon incompatibility" evidence="2">
    <location>
        <begin position="47"/>
        <end position="242"/>
    </location>
</feature>
<dbReference type="AlphaFoldDB" id="A0A420SV91"/>
<evidence type="ECO:0000313" key="4">
    <source>
        <dbReference type="Proteomes" id="UP000283569"/>
    </source>
</evidence>
<dbReference type="InterPro" id="IPR010730">
    <property type="entry name" value="HET"/>
</dbReference>
<protein>
    <recommendedName>
        <fullName evidence="2">Heterokaryon incompatibility domain-containing protein</fullName>
    </recommendedName>
</protein>
<organism evidence="3 4">
    <name type="scientific">Gibberella intermedia</name>
    <name type="common">Bulb rot disease fungus</name>
    <name type="synonym">Fusarium proliferatum</name>
    <dbReference type="NCBI Taxonomy" id="948311"/>
    <lineage>
        <taxon>Eukaryota</taxon>
        <taxon>Fungi</taxon>
        <taxon>Dikarya</taxon>
        <taxon>Ascomycota</taxon>
        <taxon>Pezizomycotina</taxon>
        <taxon>Sordariomycetes</taxon>
        <taxon>Hypocreomycetidae</taxon>
        <taxon>Hypocreales</taxon>
        <taxon>Nectriaceae</taxon>
        <taxon>Fusarium</taxon>
        <taxon>Fusarium fujikuroi species complex</taxon>
    </lineage>
</organism>
<dbReference type="PANTHER" id="PTHR24148:SF73">
    <property type="entry name" value="HET DOMAIN PROTEIN (AFU_ORTHOLOGUE AFUA_8G01020)"/>
    <property type="match status" value="1"/>
</dbReference>
<accession>A0A420SV91</accession>
<reference evidence="3 4" key="1">
    <citation type="journal article" date="2018" name="Sci. Rep.">
        <title>Characterisation of pathogen-specific regions and novel effector candidates in Fusarium oxysporum f. sp. cepae.</title>
        <authorList>
            <person name="Armitage A.D."/>
            <person name="Taylor A."/>
            <person name="Sobczyk M.K."/>
            <person name="Baxter L."/>
            <person name="Greenfield B.P."/>
            <person name="Bates H.J."/>
            <person name="Wilson F."/>
            <person name="Jackson A.C."/>
            <person name="Ott S."/>
            <person name="Harrison R.J."/>
            <person name="Clarkson J.P."/>
        </authorList>
    </citation>
    <scope>NUCLEOTIDE SEQUENCE [LARGE SCALE GENOMIC DNA]</scope>
    <source>
        <strain evidence="3 4">Fp_A8</strain>
    </source>
</reference>
<comment type="caution">
    <text evidence="3">The sequence shown here is derived from an EMBL/GenBank/DDBJ whole genome shotgun (WGS) entry which is preliminary data.</text>
</comment>
<dbReference type="EMBL" id="MRDB01000041">
    <property type="protein sequence ID" value="RKL33189.1"/>
    <property type="molecule type" value="Genomic_DNA"/>
</dbReference>
<dbReference type="PANTHER" id="PTHR24148">
    <property type="entry name" value="ANKYRIN REPEAT DOMAIN-CONTAINING PROTEIN 39 HOMOLOG-RELATED"/>
    <property type="match status" value="1"/>
</dbReference>
<dbReference type="Pfam" id="PF06985">
    <property type="entry name" value="HET"/>
    <property type="match status" value="1"/>
</dbReference>
<proteinExistence type="predicted"/>
<name>A0A420SV91_GIBIN</name>
<dbReference type="InterPro" id="IPR052895">
    <property type="entry name" value="HetReg/Transcr_Mod"/>
</dbReference>
<evidence type="ECO:0000256" key="1">
    <source>
        <dbReference type="SAM" id="MobiDB-lite"/>
    </source>
</evidence>
<sequence length="699" mass="79908">MPPFQYPPLLPLELRLLVLQPGSTEDPLTGTLVQRKLSPEDGDIPDYEALSYCWGDQSRPESVKLKTKWRKDKEQLDPTPDPDSSSYRKFIFSAFGIHSGYLDIGPNLASALRALRFRHRKRVLWCDSICINQKDVEERSAQVQRMADLYESARRVIVWLGPTASWSATAMETMRWVRNQLSSPAMDISPDEGIIPHFAPTEDGSQQKIDCEGPHMLSQDQWLAFEQLIAAGWFWRLWTFQEIVLANQETSIVKLGDEQMLWTNFIEAAMFLCCTGWAESLPFFVDLPRHNTNLGIVVRKGVSCSAFQEFRRGNADWVVLLSMTNRYDCSDFRDKLYALRGFLRVDTAESIPVDYTKSARQIVASASAAHLKQRRTLEFLEICNSTTSPSWAVDLQKPLYRLTLFSNAGARSAASAKLIKPGVLEVAGVSCDEICNSVIDLPPMKDCQLVKDYIPTVLKVFRDLTGNDDFHRDDKCLDELSTMMMFGNLWDYSTSRTRYPPSRALISLEIGRRMIRQWITGNAISDDNYILPHTQRDSVVNGCTRTRQETLARVPLDSCEGDIIVTLLGLSTNLVLRPQPDDGSYKVVGPCYHQGLSNGQALLGDDFCGWEKLWCKETHTLAFRKGDEPLSFSDPRLDGIPLPVGYTEYIAEIDGRYVPYWRHEYEYDNYMENERFYDPRMAEHRLKERGVPMERFRLI</sequence>
<dbReference type="Proteomes" id="UP000283569">
    <property type="component" value="Unassembled WGS sequence"/>
</dbReference>